<dbReference type="EMBL" id="CP029555">
    <property type="protein sequence ID" value="AXE37183.1"/>
    <property type="molecule type" value="Genomic_DNA"/>
</dbReference>
<accession>A0A344UPI5</accession>
<evidence type="ECO:0000313" key="3">
    <source>
        <dbReference type="EMBL" id="AXE37183.1"/>
    </source>
</evidence>
<evidence type="ECO:0000259" key="2">
    <source>
        <dbReference type="Pfam" id="PF09327"/>
    </source>
</evidence>
<proteinExistence type="predicted"/>
<name>A0A344UPI5_9NEIS</name>
<dbReference type="AlphaFoldDB" id="A0A344UPI5"/>
<protein>
    <recommendedName>
        <fullName evidence="2">Tip attachment protein J central straight fiber domain-containing protein</fullName>
    </recommendedName>
</protein>
<geneLocation type="plasmid" evidence="3 4">
    <name>unnamed</name>
</geneLocation>
<sequence>MSDLDQLLDSMKMKGSGSDKPAAGALAAVPPIPAGMDPDVARILRPMREALLQLPETIRDTAVAGLGGQATSISPDVLVGAGVDPGAIKPSSPPGRPSGFQAQGAMTTIILSWNKQPDNVLAEVWTAAADDMTQAVLVERTASAIYSHSLGTNATRFYWLRFYQGGLAGDWHAQAGLKASTGNIDPVLDQLKGGGITSDMIKALDATKLMGSLKDWQIEGINAGKLLGQLQSQQIASLEASKITGQLSESQVKTVSDGLRSTMAANKATADKQMATLADADKALSLRIDTVTATANTDRTSAQAGINEAKAAAADAKQSSAQSIGNLTARLGAAESSVSTIQQAQTALDGKVSSKWGVVLEATADGRSKLSGAQAFNDGKVSKFVITADQVLISSGENLIPDPNYYQLEWWGRPGAGIEESTAAGWARSRRRIGLDSGVQNESISQKFVLEPNATYRLEVDVYGNYAKGSLQVDLHVPGVWWWSFGGGGHDVPLVQEQLGPRTYSCTVKIPNSIAYNWGQIRIKHAIQSGNYIIGLITVTRVSGTTLIEDGAITTEKVQANAVTADKIAANNITARHIVAGQINTDHLAAGAVTAVKIAASSVTTDKLAASSITAVNLAAGAVTTDKLASNSITTDKLAANSVTAANLAAGAISADKLASKSITADKLAVGSLDAITARIGTLRTATSGARTEISDNVYKVFDENGTLRVRMGNLSL</sequence>
<gene>
    <name evidence="3" type="ORF">DK843_22810</name>
</gene>
<dbReference type="Pfam" id="PF09327">
    <property type="entry name" value="Phage_Tail_Tip"/>
    <property type="match status" value="1"/>
</dbReference>
<evidence type="ECO:0000256" key="1">
    <source>
        <dbReference type="SAM" id="MobiDB-lite"/>
    </source>
</evidence>
<dbReference type="KEGG" id="chrb:DK843_22810"/>
<dbReference type="InterPro" id="IPR015406">
    <property type="entry name" value="GpJ_CSF"/>
</dbReference>
<feature type="domain" description="Tip attachment protein J central straight fiber" evidence="2">
    <location>
        <begin position="339"/>
        <end position="396"/>
    </location>
</feature>
<organism evidence="3 4">
    <name type="scientific">Chromobacterium phragmitis</name>
    <dbReference type="NCBI Taxonomy" id="2202141"/>
    <lineage>
        <taxon>Bacteria</taxon>
        <taxon>Pseudomonadati</taxon>
        <taxon>Pseudomonadota</taxon>
        <taxon>Betaproteobacteria</taxon>
        <taxon>Neisseriales</taxon>
        <taxon>Chromobacteriaceae</taxon>
        <taxon>Chromobacterium</taxon>
    </lineage>
</organism>
<dbReference type="RefSeq" id="WP_114074617.1">
    <property type="nucleotide sequence ID" value="NZ_CP029555.1"/>
</dbReference>
<keyword evidence="3" id="KW-0614">Plasmid</keyword>
<dbReference type="Proteomes" id="UP000252038">
    <property type="component" value="Plasmid unnamed"/>
</dbReference>
<evidence type="ECO:0000313" key="4">
    <source>
        <dbReference type="Proteomes" id="UP000252038"/>
    </source>
</evidence>
<feature type="region of interest" description="Disordered" evidence="1">
    <location>
        <begin position="1"/>
        <end position="23"/>
    </location>
</feature>
<reference evidence="3 4" key="1">
    <citation type="submission" date="2018-05" db="EMBL/GenBank/DDBJ databases">
        <title>Genome sequencing, assembly and analysis of the novel insecticidal bacterium, Chromobacterium phragmitis.</title>
        <authorList>
            <person name="Sparks M.E."/>
            <person name="Blackburn M.B."/>
            <person name="Gundersen-Rindal D.E."/>
        </authorList>
    </citation>
    <scope>NUCLEOTIDE SEQUENCE [LARGE SCALE GENOMIC DNA]</scope>
    <source>
        <strain evidence="3">IIBBL 274-1</strain>
        <plasmid evidence="3 4">unnamed</plasmid>
    </source>
</reference>